<dbReference type="EMBL" id="JACVFC010000005">
    <property type="protein sequence ID" value="MBC9934183.1"/>
    <property type="molecule type" value="Genomic_DNA"/>
</dbReference>
<keyword evidence="3" id="KW-1185">Reference proteome</keyword>
<reference evidence="2 3" key="1">
    <citation type="submission" date="2020-09" db="EMBL/GenBank/DDBJ databases">
        <title>Genome sequences of type strains of Chitinophaga qingshengii and Chitinophaga varians.</title>
        <authorList>
            <person name="Kittiwongwattana C."/>
        </authorList>
    </citation>
    <scope>NUCLEOTIDE SEQUENCE [LARGE SCALE GENOMIC DNA]</scope>
    <source>
        <strain evidence="2 3">JCM 30026</strain>
    </source>
</reference>
<comment type="caution">
    <text evidence="2">The sequence shown here is derived from an EMBL/GenBank/DDBJ whole genome shotgun (WGS) entry which is preliminary data.</text>
</comment>
<evidence type="ECO:0000256" key="1">
    <source>
        <dbReference type="SAM" id="Phobius"/>
    </source>
</evidence>
<feature type="transmembrane region" description="Helical" evidence="1">
    <location>
        <begin position="43"/>
        <end position="62"/>
    </location>
</feature>
<protein>
    <submittedName>
        <fullName evidence="2">Uncharacterized protein</fullName>
    </submittedName>
</protein>
<dbReference type="Proteomes" id="UP000659124">
    <property type="component" value="Unassembled WGS sequence"/>
</dbReference>
<feature type="transmembrane region" description="Helical" evidence="1">
    <location>
        <begin position="114"/>
        <end position="135"/>
    </location>
</feature>
<evidence type="ECO:0000313" key="3">
    <source>
        <dbReference type="Proteomes" id="UP000659124"/>
    </source>
</evidence>
<proteinExistence type="predicted"/>
<gene>
    <name evidence="2" type="ORF">ICL07_27600</name>
</gene>
<feature type="transmembrane region" description="Helical" evidence="1">
    <location>
        <begin position="74"/>
        <end position="92"/>
    </location>
</feature>
<evidence type="ECO:0000313" key="2">
    <source>
        <dbReference type="EMBL" id="MBC9934183.1"/>
    </source>
</evidence>
<accession>A0ABR7TX35</accession>
<organism evidence="2 3">
    <name type="scientific">Chitinophaga qingshengii</name>
    <dbReference type="NCBI Taxonomy" id="1569794"/>
    <lineage>
        <taxon>Bacteria</taxon>
        <taxon>Pseudomonadati</taxon>
        <taxon>Bacteroidota</taxon>
        <taxon>Chitinophagia</taxon>
        <taxon>Chitinophagales</taxon>
        <taxon>Chitinophagaceae</taxon>
        <taxon>Chitinophaga</taxon>
    </lineage>
</organism>
<name>A0ABR7TX35_9BACT</name>
<keyword evidence="1" id="KW-0812">Transmembrane</keyword>
<keyword evidence="1" id="KW-1133">Transmembrane helix</keyword>
<keyword evidence="1" id="KW-0472">Membrane</keyword>
<dbReference type="RefSeq" id="WP_188091301.1">
    <property type="nucleotide sequence ID" value="NZ_JACVFC010000005.1"/>
</dbReference>
<sequence>MEFVITLFESLGLYSDANGLGEHLRGLDVSCTGFTGASIYNQVFIWLFVINTAIVVNYYYLAFNRRPWNKAWKWALNILIGALLVAGIAYTLPHNDLETNNICQQLGVTNSDCIGFATAAAIYSLVWSFVLSMVIKWKSGVNKKVPF</sequence>